<dbReference type="InterPro" id="IPR012301">
    <property type="entry name" value="Malic_N_dom"/>
</dbReference>
<dbReference type="Pfam" id="PF00390">
    <property type="entry name" value="malic"/>
    <property type="match status" value="1"/>
</dbReference>
<dbReference type="InterPro" id="IPR045213">
    <property type="entry name" value="Malic_NAD-bd_bact_type"/>
</dbReference>
<dbReference type="FunFam" id="3.40.50.720:FF:000095">
    <property type="entry name" value="NADP-dependent malic enzyme"/>
    <property type="match status" value="1"/>
</dbReference>
<reference evidence="14" key="2">
    <citation type="journal article" date="2020" name="Microorganisms">
        <title>Osmotic Adaptation and Compatible Solute Biosynthesis of Phototrophic Bacteria as Revealed from Genome Analyses.</title>
        <authorList>
            <person name="Imhoff J.F."/>
            <person name="Rahn T."/>
            <person name="Kunzel S."/>
            <person name="Keller A."/>
            <person name="Neulinger S.C."/>
        </authorList>
    </citation>
    <scope>NUCLEOTIDE SEQUENCE</scope>
    <source>
        <strain evidence="14">DSM 9154</strain>
    </source>
</reference>
<evidence type="ECO:0000256" key="2">
    <source>
        <dbReference type="ARBA" id="ARBA00001946"/>
    </source>
</evidence>
<dbReference type="PANTHER" id="PTHR43237:SF4">
    <property type="entry name" value="NADP-DEPENDENT MALIC ENZYME"/>
    <property type="match status" value="1"/>
</dbReference>
<dbReference type="GO" id="GO:0046872">
    <property type="term" value="F:metal ion binding"/>
    <property type="evidence" value="ECO:0007669"/>
    <property type="project" value="UniProtKB-KW"/>
</dbReference>
<dbReference type="Pfam" id="PF01515">
    <property type="entry name" value="PTA_PTB"/>
    <property type="match status" value="1"/>
</dbReference>
<dbReference type="SMART" id="SM00919">
    <property type="entry name" value="Malic_M"/>
    <property type="match status" value="1"/>
</dbReference>
<dbReference type="InterPro" id="IPR012188">
    <property type="entry name" value="ME_PTA"/>
</dbReference>
<dbReference type="RefSeq" id="WP_081728913.1">
    <property type="nucleotide sequence ID" value="NZ_NRRE01000030.1"/>
</dbReference>
<evidence type="ECO:0000256" key="10">
    <source>
        <dbReference type="PIRSR" id="PIRSR036684-3"/>
    </source>
</evidence>
<evidence type="ECO:0000256" key="11">
    <source>
        <dbReference type="SAM" id="MobiDB-lite"/>
    </source>
</evidence>
<feature type="domain" description="Malic enzyme N-terminal" evidence="13">
    <location>
        <begin position="54"/>
        <end position="187"/>
    </location>
</feature>
<dbReference type="InterPro" id="IPR012302">
    <property type="entry name" value="Malic_NAD-bd"/>
</dbReference>
<feature type="domain" description="Malic enzyme NAD-binding" evidence="12">
    <location>
        <begin position="199"/>
        <end position="436"/>
    </location>
</feature>
<sequence>MAQPPRSPSDDRQSRDAAERGPRERSAQLPQQTSPNKHGDLGQAALHYHREPTPGKIEVAPTKPLGNQRDLALAYSPGVAAACDAIVADPKEAAGLTTRGNLVGVVTNGSAVLGLGNIGPLASKPVMEGKGVLFKKFAGIDVFDIELKQDDPEKLIEAIAALEPTFGGINLEDIKAPECFEVEAALRARMDIPVFHDDQHGTAIIVAAAIYNALRLREQKFEEVKLVCSGAGAAALACLDLLQTLGLKRENIWVTDIHGVVYQGREVEMDHWKAAYAQETDARTLAEVIQGADIFLGLSAPGVLSQDMVQTMTDPPIIMALANPTPEIMPEDAREVAPDAIIATGRSDYPNQVNNVLCFPFIFRGALDVGASTINEAMKTACVKALADLAMAEPSEVVQKAYGGDASGFGPDYLIPRPFDPRLMLELAPAVARAAMDSGVAARPIQDFDAYKQHLSEFVFRSGLVMKPVFERARRRPKRVIYADGEDERVLRATQVALDEGLAQPILIGRPDVIHTRVERLGLRFVAGQHVDVINPQSDPRYNTYWQTYHQLMERKGVQPAAARTIVRTNPTVIAALAVYLGDADAMLCGVEGVYKWHLAHIRDVIGQRPGVHDHSAMSLLILPQGSYFITDTYVTDDPSAEEIVEMTTMAAEGVRAFGIEPKIALLSHSNFGNADSPSARKVRAAVEMLQRDHPELEVEGEMHADAALNEDIRQRIFPNSKLKGSANLLVMPTLDAGNITMNALKILGEGLPVGPMLLGSARPAHILTPSVTSRGVVNMTAVAVLDAQRQAASRSAPATQP</sequence>
<name>A0A934V2Q0_9PROT</name>
<keyword evidence="6 14" id="KW-0560">Oxidoreductase</keyword>
<feature type="compositionally biased region" description="Basic and acidic residues" evidence="11">
    <location>
        <begin position="8"/>
        <end position="26"/>
    </location>
</feature>
<keyword evidence="5 9" id="KW-0479">Metal-binding</keyword>
<evidence type="ECO:0000259" key="13">
    <source>
        <dbReference type="SMART" id="SM01274"/>
    </source>
</evidence>
<dbReference type="GO" id="GO:0006108">
    <property type="term" value="P:malate metabolic process"/>
    <property type="evidence" value="ECO:0007669"/>
    <property type="project" value="InterPro"/>
</dbReference>
<dbReference type="Pfam" id="PF03949">
    <property type="entry name" value="Malic_M"/>
    <property type="match status" value="1"/>
</dbReference>
<dbReference type="EC" id="1.1.1.40" evidence="14"/>
<dbReference type="InterPro" id="IPR046346">
    <property type="entry name" value="Aminoacid_DH-like_N_sf"/>
</dbReference>
<dbReference type="Gene3D" id="3.40.50.10950">
    <property type="match status" value="1"/>
</dbReference>
<comment type="cofactor">
    <cofactor evidence="2">
        <name>Mg(2+)</name>
        <dbReference type="ChEBI" id="CHEBI:18420"/>
    </cofactor>
</comment>
<dbReference type="InterPro" id="IPR037062">
    <property type="entry name" value="Malic_N_dom_sf"/>
</dbReference>
<gene>
    <name evidence="14" type="ORF">CKO21_16435</name>
</gene>
<dbReference type="InterPro" id="IPR051674">
    <property type="entry name" value="Malate_Decarboxylase"/>
</dbReference>
<dbReference type="PIRSF" id="PIRSF036684">
    <property type="entry name" value="ME_PTA"/>
    <property type="match status" value="1"/>
</dbReference>
<dbReference type="PANTHER" id="PTHR43237">
    <property type="entry name" value="NADP-DEPENDENT MALIC ENZYME"/>
    <property type="match status" value="1"/>
</dbReference>
<accession>A0A934V2Q0</accession>
<dbReference type="SUPFAM" id="SSF51735">
    <property type="entry name" value="NAD(P)-binding Rossmann-fold domains"/>
    <property type="match status" value="1"/>
</dbReference>
<dbReference type="InterPro" id="IPR042113">
    <property type="entry name" value="P_AcTrfase_dom1"/>
</dbReference>
<dbReference type="PROSITE" id="PS00331">
    <property type="entry name" value="MALIC_ENZYMES"/>
    <property type="match status" value="1"/>
</dbReference>
<comment type="similarity">
    <text evidence="3">In the N-terminal section; belongs to the malic enzymes family.</text>
</comment>
<evidence type="ECO:0000256" key="9">
    <source>
        <dbReference type="PIRSR" id="PIRSR036684-2"/>
    </source>
</evidence>
<dbReference type="GO" id="GO:0004473">
    <property type="term" value="F:malate dehydrogenase (decarboxylating) (NADP+) activity"/>
    <property type="evidence" value="ECO:0007669"/>
    <property type="project" value="UniProtKB-EC"/>
</dbReference>
<feature type="binding site" evidence="10">
    <location>
        <position position="198"/>
    </location>
    <ligand>
        <name>a divalent metal cation</name>
        <dbReference type="ChEBI" id="CHEBI:60240"/>
    </ligand>
</feature>
<dbReference type="Gene3D" id="3.40.50.10750">
    <property type="entry name" value="Isocitrate/Isopropylmalate dehydrogenase-like"/>
    <property type="match status" value="1"/>
</dbReference>
<dbReference type="InterPro" id="IPR015884">
    <property type="entry name" value="Malic_enzyme_CS"/>
</dbReference>
<keyword evidence="15" id="KW-1185">Reference proteome</keyword>
<reference evidence="14" key="1">
    <citation type="submission" date="2017-08" db="EMBL/GenBank/DDBJ databases">
        <authorList>
            <person name="Imhoff J.F."/>
            <person name="Rahn T."/>
            <person name="Kuenzel S."/>
            <person name="Neulinger S.C."/>
        </authorList>
    </citation>
    <scope>NUCLEOTIDE SEQUENCE</scope>
    <source>
        <strain evidence="14">DSM 9154</strain>
    </source>
</reference>
<feature type="binding site" evidence="9">
    <location>
        <position position="173"/>
    </location>
    <ligand>
        <name>a divalent metal cation</name>
        <dbReference type="ChEBI" id="CHEBI:60240"/>
    </ligand>
</feature>
<evidence type="ECO:0000256" key="5">
    <source>
        <dbReference type="ARBA" id="ARBA00022723"/>
    </source>
</evidence>
<dbReference type="AlphaFoldDB" id="A0A934V2Q0"/>
<dbReference type="Gene3D" id="3.40.50.10380">
    <property type="entry name" value="Malic enzyme, N-terminal domain"/>
    <property type="match status" value="1"/>
</dbReference>
<keyword evidence="7" id="KW-0511">Multifunctional enzyme</keyword>
<dbReference type="CDD" id="cd05311">
    <property type="entry name" value="NAD_bind_2_malic_enz"/>
    <property type="match status" value="1"/>
</dbReference>
<dbReference type="SMART" id="SM01274">
    <property type="entry name" value="malic"/>
    <property type="match status" value="1"/>
</dbReference>
<evidence type="ECO:0000313" key="15">
    <source>
        <dbReference type="Proteomes" id="UP000778970"/>
    </source>
</evidence>
<feature type="active site" description="Proton acceptor" evidence="8">
    <location>
        <position position="130"/>
    </location>
</feature>
<dbReference type="SUPFAM" id="SSF53659">
    <property type="entry name" value="Isocitrate/Isopropylmalate dehydrogenase-like"/>
    <property type="match status" value="1"/>
</dbReference>
<feature type="binding site" evidence="10">
    <location>
        <begin position="112"/>
        <end position="119"/>
    </location>
    <ligand>
        <name>NADP(+)</name>
        <dbReference type="ChEBI" id="CHEBI:58349"/>
    </ligand>
</feature>
<comment type="similarity">
    <text evidence="4">In the C-terminal section; belongs to the phosphate acetyltransferase and butyryltransferase family.</text>
</comment>
<dbReference type="FunFam" id="3.40.50.10380:FF:000003">
    <property type="entry name" value="NADP-dependent malic enzyme"/>
    <property type="match status" value="1"/>
</dbReference>
<evidence type="ECO:0000313" key="14">
    <source>
        <dbReference type="EMBL" id="MBK1698834.1"/>
    </source>
</evidence>
<feature type="binding site" evidence="10">
    <location>
        <position position="323"/>
    </location>
    <ligand>
        <name>a divalent metal cation</name>
        <dbReference type="ChEBI" id="CHEBI:60240"/>
    </ligand>
</feature>
<evidence type="ECO:0000256" key="4">
    <source>
        <dbReference type="ARBA" id="ARBA00008756"/>
    </source>
</evidence>
<dbReference type="InterPro" id="IPR002505">
    <property type="entry name" value="PTA_PTB"/>
</dbReference>
<comment type="cofactor">
    <cofactor evidence="1">
        <name>Mn(2+)</name>
        <dbReference type="ChEBI" id="CHEBI:29035"/>
    </cofactor>
</comment>
<evidence type="ECO:0000256" key="3">
    <source>
        <dbReference type="ARBA" id="ARBA00007686"/>
    </source>
</evidence>
<evidence type="ECO:0000256" key="6">
    <source>
        <dbReference type="ARBA" id="ARBA00023002"/>
    </source>
</evidence>
<evidence type="ECO:0000256" key="1">
    <source>
        <dbReference type="ARBA" id="ARBA00001936"/>
    </source>
</evidence>
<evidence type="ECO:0000256" key="8">
    <source>
        <dbReference type="PIRSR" id="PIRSR036684-1"/>
    </source>
</evidence>
<keyword evidence="10" id="KW-0521">NADP</keyword>
<dbReference type="Gene3D" id="3.40.50.720">
    <property type="entry name" value="NAD(P)-binding Rossmann-like Domain"/>
    <property type="match status" value="1"/>
</dbReference>
<feature type="region of interest" description="Disordered" evidence="11">
    <location>
        <begin position="1"/>
        <end position="41"/>
    </location>
</feature>
<dbReference type="GO" id="GO:0016746">
    <property type="term" value="F:acyltransferase activity"/>
    <property type="evidence" value="ECO:0007669"/>
    <property type="project" value="InterPro"/>
</dbReference>
<organism evidence="14 15">
    <name type="scientific">Rhodovibrio salinarum</name>
    <dbReference type="NCBI Taxonomy" id="1087"/>
    <lineage>
        <taxon>Bacteria</taxon>
        <taxon>Pseudomonadati</taxon>
        <taxon>Pseudomonadota</taxon>
        <taxon>Alphaproteobacteria</taxon>
        <taxon>Rhodospirillales</taxon>
        <taxon>Rhodovibrionaceae</taxon>
        <taxon>Rhodovibrio</taxon>
    </lineage>
</organism>
<evidence type="ECO:0000256" key="7">
    <source>
        <dbReference type="ARBA" id="ARBA00023268"/>
    </source>
</evidence>
<comment type="caution">
    <text evidence="14">The sequence shown here is derived from an EMBL/GenBank/DDBJ whole genome shotgun (WGS) entry which is preliminary data.</text>
</comment>
<dbReference type="GO" id="GO:0051287">
    <property type="term" value="F:NAD binding"/>
    <property type="evidence" value="ECO:0007669"/>
    <property type="project" value="InterPro"/>
</dbReference>
<evidence type="ECO:0000259" key="12">
    <source>
        <dbReference type="SMART" id="SM00919"/>
    </source>
</evidence>
<dbReference type="InterPro" id="IPR036291">
    <property type="entry name" value="NAD(P)-bd_dom_sf"/>
</dbReference>
<feature type="binding site" evidence="9">
    <location>
        <position position="172"/>
    </location>
    <ligand>
        <name>a divalent metal cation</name>
        <dbReference type="ChEBI" id="CHEBI:60240"/>
    </ligand>
</feature>
<dbReference type="Proteomes" id="UP000778970">
    <property type="component" value="Unassembled WGS sequence"/>
</dbReference>
<protein>
    <submittedName>
        <fullName evidence="14">NADP-dependent malic enzyme</fullName>
        <ecNumber evidence="14">1.1.1.40</ecNumber>
    </submittedName>
</protein>
<dbReference type="InterPro" id="IPR042112">
    <property type="entry name" value="P_AcTrfase_dom2"/>
</dbReference>
<dbReference type="EMBL" id="NRRE01000030">
    <property type="protein sequence ID" value="MBK1698834.1"/>
    <property type="molecule type" value="Genomic_DNA"/>
</dbReference>
<proteinExistence type="inferred from homology"/>
<dbReference type="SUPFAM" id="SSF53223">
    <property type="entry name" value="Aminoacid dehydrogenase-like, N-terminal domain"/>
    <property type="match status" value="1"/>
</dbReference>